<dbReference type="PIRSF" id="PIRSF015840">
    <property type="entry name" value="DUF284_TM_euk"/>
    <property type="match status" value="1"/>
</dbReference>
<evidence type="ECO:0000256" key="7">
    <source>
        <dbReference type="SAM" id="Phobius"/>
    </source>
</evidence>
<organism evidence="8 9">
    <name type="scientific">Chrysochromulina tobinii</name>
    <dbReference type="NCBI Taxonomy" id="1460289"/>
    <lineage>
        <taxon>Eukaryota</taxon>
        <taxon>Haptista</taxon>
        <taxon>Haptophyta</taxon>
        <taxon>Prymnesiophyceae</taxon>
        <taxon>Prymnesiales</taxon>
        <taxon>Chrysochromulinaceae</taxon>
        <taxon>Chrysochromulina</taxon>
    </lineage>
</organism>
<keyword evidence="9" id="KW-1185">Reference proteome</keyword>
<proteinExistence type="inferred from homology"/>
<evidence type="ECO:0000256" key="2">
    <source>
        <dbReference type="ARBA" id="ARBA00009457"/>
    </source>
</evidence>
<dbReference type="Pfam" id="PF03381">
    <property type="entry name" value="CDC50"/>
    <property type="match status" value="2"/>
</dbReference>
<reference evidence="9" key="1">
    <citation type="journal article" date="2015" name="PLoS Genet.">
        <title>Genome Sequence and Transcriptome Analyses of Chrysochromulina tobin: Metabolic Tools for Enhanced Algal Fitness in the Prominent Order Prymnesiales (Haptophyceae).</title>
        <authorList>
            <person name="Hovde B.T."/>
            <person name="Deodato C.R."/>
            <person name="Hunsperger H.M."/>
            <person name="Ryken S.A."/>
            <person name="Yost W."/>
            <person name="Jha R.K."/>
            <person name="Patterson J."/>
            <person name="Monnat R.J. Jr."/>
            <person name="Barlow S.B."/>
            <person name="Starkenburg S.R."/>
            <person name="Cattolico R.A."/>
        </authorList>
    </citation>
    <scope>NUCLEOTIDE SEQUENCE</scope>
    <source>
        <strain evidence="9">CCMP291</strain>
    </source>
</reference>
<dbReference type="Proteomes" id="UP000037460">
    <property type="component" value="Unassembled WGS sequence"/>
</dbReference>
<comment type="subcellular location">
    <subcellularLocation>
        <location evidence="1">Membrane</location>
        <topology evidence="1">Multi-pass membrane protein</topology>
    </subcellularLocation>
</comment>
<keyword evidence="3 7" id="KW-0812">Transmembrane</keyword>
<evidence type="ECO:0000256" key="1">
    <source>
        <dbReference type="ARBA" id="ARBA00004141"/>
    </source>
</evidence>
<dbReference type="EMBL" id="JWZX01003214">
    <property type="protein sequence ID" value="KOO23178.1"/>
    <property type="molecule type" value="Genomic_DNA"/>
</dbReference>
<evidence type="ECO:0000313" key="9">
    <source>
        <dbReference type="Proteomes" id="UP000037460"/>
    </source>
</evidence>
<dbReference type="InterPro" id="IPR005045">
    <property type="entry name" value="CDC50/LEM3_fam"/>
</dbReference>
<feature type="transmembrane region" description="Helical" evidence="7">
    <location>
        <begin position="35"/>
        <end position="56"/>
    </location>
</feature>
<evidence type="ECO:0000313" key="8">
    <source>
        <dbReference type="EMBL" id="KOO23178.1"/>
    </source>
</evidence>
<gene>
    <name evidence="8" type="ORF">Ctob_001807</name>
</gene>
<evidence type="ECO:0000256" key="6">
    <source>
        <dbReference type="PIRNR" id="PIRNR015840"/>
    </source>
</evidence>
<feature type="transmembrane region" description="Helical" evidence="7">
    <location>
        <begin position="353"/>
        <end position="374"/>
    </location>
</feature>
<comment type="caution">
    <text evidence="8">The sequence shown here is derived from an EMBL/GenBank/DDBJ whole genome shotgun (WGS) entry which is preliminary data.</text>
</comment>
<keyword evidence="4 7" id="KW-1133">Transmembrane helix</keyword>
<dbReference type="AlphaFoldDB" id="A0A0M0JAC2"/>
<evidence type="ECO:0000256" key="5">
    <source>
        <dbReference type="ARBA" id="ARBA00023136"/>
    </source>
</evidence>
<comment type="similarity">
    <text evidence="2 6">Belongs to the CDC50/LEM3 family.</text>
</comment>
<dbReference type="OrthoDB" id="340608at2759"/>
<keyword evidence="5 6" id="KW-0472">Membrane</keyword>
<dbReference type="PANTHER" id="PTHR10926:SF0">
    <property type="entry name" value="CDC50, ISOFORM A"/>
    <property type="match status" value="1"/>
</dbReference>
<accession>A0A0M0JAC2</accession>
<dbReference type="PANTHER" id="PTHR10926">
    <property type="entry name" value="CELL CYCLE CONTROL PROTEIN 50"/>
    <property type="match status" value="1"/>
</dbReference>
<evidence type="ECO:0000256" key="4">
    <source>
        <dbReference type="ARBA" id="ARBA00022989"/>
    </source>
</evidence>
<dbReference type="GO" id="GO:0005886">
    <property type="term" value="C:plasma membrane"/>
    <property type="evidence" value="ECO:0007669"/>
    <property type="project" value="TreeGrafter"/>
</dbReference>
<sequence length="398" mass="43793">MVAPVDAAQKHRPDSSAFKQQKLKVWRPILTPKKVVMLFSGLGLIFLPIGIAIIVASNQVAVAETADYGRDASSNSTPRGGSGCCIANCNGNSWDRIELNPCYITLTIEETMTPPIFMYYQLANFYQNHRRYVRSRSDTQLVGDTTHLAADLKEDCMYHYSASWDGGAPINPCGLISWSWFNDTFALMRPDGTPVTLEQDAIAWQSDLDTNFRNSVDGSSGRNFPMLAYWRNISCEADPTPGTGLAPRTPAQRAACVSANAATPGVGCFRKLYARINEPLPAGTYTVRVSNGVPTNTGNVTDINVLGPHYNWGYPLDNPTPKVQRFLYPVGSFSGHKTVVLTTISWIGGRNFFLGYAYLVVGIVCIVLAMTFFIKWRLSPRDLGTAAYVTYNMDAPPK</sequence>
<name>A0A0M0JAC2_9EUKA</name>
<dbReference type="GO" id="GO:0005783">
    <property type="term" value="C:endoplasmic reticulum"/>
    <property type="evidence" value="ECO:0007669"/>
    <property type="project" value="TreeGrafter"/>
</dbReference>
<dbReference type="GO" id="GO:0005794">
    <property type="term" value="C:Golgi apparatus"/>
    <property type="evidence" value="ECO:0007669"/>
    <property type="project" value="TreeGrafter"/>
</dbReference>
<protein>
    <submittedName>
        <fullName evidence="8">Cell cycle control protein 50b</fullName>
    </submittedName>
</protein>
<evidence type="ECO:0000256" key="3">
    <source>
        <dbReference type="ARBA" id="ARBA00022692"/>
    </source>
</evidence>